<dbReference type="Gene3D" id="3.40.50.150">
    <property type="entry name" value="Vaccinia Virus protein VP39"/>
    <property type="match status" value="1"/>
</dbReference>
<keyword evidence="1 4" id="KW-0489">Methyltransferase</keyword>
<dbReference type="RefSeq" id="WP_322185364.1">
    <property type="nucleotide sequence ID" value="NZ_JAXLPB010000001.1"/>
</dbReference>
<dbReference type="PROSITE" id="PS00092">
    <property type="entry name" value="N6_MTASE"/>
    <property type="match status" value="1"/>
</dbReference>
<evidence type="ECO:0000256" key="2">
    <source>
        <dbReference type="ARBA" id="ARBA00022691"/>
    </source>
</evidence>
<keyword evidence="2" id="KW-0949">S-adenosyl-L-methionine</keyword>
<feature type="domain" description="Methyltransferase small" evidence="3">
    <location>
        <begin position="36"/>
        <end position="135"/>
    </location>
</feature>
<dbReference type="PANTHER" id="PTHR47739:SF1">
    <property type="entry name" value="TRNA1(VAL) (ADENINE(37)-N6)-METHYLTRANSFERASE"/>
    <property type="match status" value="1"/>
</dbReference>
<evidence type="ECO:0000259" key="3">
    <source>
        <dbReference type="Pfam" id="PF05175"/>
    </source>
</evidence>
<protein>
    <submittedName>
        <fullName evidence="4">Methyltransferase</fullName>
    </submittedName>
</protein>
<reference evidence="4 5" key="1">
    <citation type="submission" date="2023-12" db="EMBL/GenBank/DDBJ databases">
        <title>Description of Novel Strain Fulvimarina sp. 2208YS6-2-32 isolated from Uroteuthis (Photololigo) edulis.</title>
        <authorList>
            <person name="Park J.-S."/>
        </authorList>
    </citation>
    <scope>NUCLEOTIDE SEQUENCE [LARGE SCALE GENOMIC DNA]</scope>
    <source>
        <strain evidence="4 5">2208YS6-2-32</strain>
    </source>
</reference>
<dbReference type="InterPro" id="IPR007848">
    <property type="entry name" value="Small_mtfrase_dom"/>
</dbReference>
<dbReference type="PRINTS" id="PR00507">
    <property type="entry name" value="N12N6MTFRASE"/>
</dbReference>
<dbReference type="InterPro" id="IPR050210">
    <property type="entry name" value="tRNA_Adenine-N(6)_MTase"/>
</dbReference>
<proteinExistence type="predicted"/>
<evidence type="ECO:0000256" key="1">
    <source>
        <dbReference type="ARBA" id="ARBA00022603"/>
    </source>
</evidence>
<dbReference type="PANTHER" id="PTHR47739">
    <property type="entry name" value="TRNA1(VAL) (ADENINE(37)-N6)-METHYLTRANSFERASE"/>
    <property type="match status" value="1"/>
</dbReference>
<dbReference type="EMBL" id="JAXLPB010000001">
    <property type="protein sequence ID" value="MDY8107915.1"/>
    <property type="molecule type" value="Genomic_DNA"/>
</dbReference>
<dbReference type="CDD" id="cd02440">
    <property type="entry name" value="AdoMet_MTases"/>
    <property type="match status" value="1"/>
</dbReference>
<dbReference type="Pfam" id="PF05175">
    <property type="entry name" value="MTS"/>
    <property type="match status" value="1"/>
</dbReference>
<keyword evidence="5" id="KW-1185">Reference proteome</keyword>
<dbReference type="InterPro" id="IPR002052">
    <property type="entry name" value="DNA_methylase_N6_adenine_CS"/>
</dbReference>
<dbReference type="Proteomes" id="UP001294412">
    <property type="component" value="Unassembled WGS sequence"/>
</dbReference>
<accession>A0ABU5HXY7</accession>
<keyword evidence="1 4" id="KW-0808">Transferase</keyword>
<sequence>MIPDTFETRIDGFYGGRFHLVQPVRTGYRSGLDALLLAATIDAEARGRLADVGAGAGAVGFAAGVRAPALSIAMIENQPEMAQCARAGLALAVNEAIAGRIAVVEADIRAPRAVREAAGLADGSFDWVVTNPPFYGPDHRPSDDPLRRAALNLASDDLLGDWFRSSLALLKDGGRLATILPPAVLPICLPVLTAQLGGLVLTPIHARARDPATRLIVTGRKRSRSPLSFLPQRYLFDESGARSSFSNEVANGETMFGWTEHAGRRKQGSPHGWKE</sequence>
<comment type="caution">
    <text evidence="4">The sequence shown here is derived from an EMBL/GenBank/DDBJ whole genome shotgun (WGS) entry which is preliminary data.</text>
</comment>
<dbReference type="SUPFAM" id="SSF53335">
    <property type="entry name" value="S-adenosyl-L-methionine-dependent methyltransferases"/>
    <property type="match status" value="1"/>
</dbReference>
<evidence type="ECO:0000313" key="4">
    <source>
        <dbReference type="EMBL" id="MDY8107915.1"/>
    </source>
</evidence>
<name>A0ABU5HXY7_9HYPH</name>
<organism evidence="4 5">
    <name type="scientific">Fulvimarina uroteuthidis</name>
    <dbReference type="NCBI Taxonomy" id="3098149"/>
    <lineage>
        <taxon>Bacteria</taxon>
        <taxon>Pseudomonadati</taxon>
        <taxon>Pseudomonadota</taxon>
        <taxon>Alphaproteobacteria</taxon>
        <taxon>Hyphomicrobiales</taxon>
        <taxon>Aurantimonadaceae</taxon>
        <taxon>Fulvimarina</taxon>
    </lineage>
</organism>
<gene>
    <name evidence="4" type="ORF">U0C82_01965</name>
</gene>
<dbReference type="InterPro" id="IPR029063">
    <property type="entry name" value="SAM-dependent_MTases_sf"/>
</dbReference>
<dbReference type="GO" id="GO:0008168">
    <property type="term" value="F:methyltransferase activity"/>
    <property type="evidence" value="ECO:0007669"/>
    <property type="project" value="UniProtKB-KW"/>
</dbReference>
<dbReference type="GO" id="GO:0032259">
    <property type="term" value="P:methylation"/>
    <property type="evidence" value="ECO:0007669"/>
    <property type="project" value="UniProtKB-KW"/>
</dbReference>
<evidence type="ECO:0000313" key="5">
    <source>
        <dbReference type="Proteomes" id="UP001294412"/>
    </source>
</evidence>